<dbReference type="Gene3D" id="3.40.50.720">
    <property type="entry name" value="NAD(P)-binding Rossmann-like Domain"/>
    <property type="match status" value="1"/>
</dbReference>
<evidence type="ECO:0000256" key="1">
    <source>
        <dbReference type="ARBA" id="ARBA00006484"/>
    </source>
</evidence>
<accession>A0ABW3EJ11</accession>
<dbReference type="NCBIfam" id="NF005909">
    <property type="entry name" value="PRK07890.1"/>
    <property type="match status" value="1"/>
</dbReference>
<organism evidence="3 4">
    <name type="scientific">Actinomadura sediminis</name>
    <dbReference type="NCBI Taxonomy" id="1038904"/>
    <lineage>
        <taxon>Bacteria</taxon>
        <taxon>Bacillati</taxon>
        <taxon>Actinomycetota</taxon>
        <taxon>Actinomycetes</taxon>
        <taxon>Streptosporangiales</taxon>
        <taxon>Thermomonosporaceae</taxon>
        <taxon>Actinomadura</taxon>
    </lineage>
</organism>
<name>A0ABW3EJ11_9ACTN</name>
<dbReference type="InterPro" id="IPR036291">
    <property type="entry name" value="NAD(P)-bd_dom_sf"/>
</dbReference>
<gene>
    <name evidence="3" type="ORF">ACFQ11_07945</name>
</gene>
<protein>
    <submittedName>
        <fullName evidence="3">SDR family oxidoreductase</fullName>
    </submittedName>
</protein>
<dbReference type="Pfam" id="PF13561">
    <property type="entry name" value="adh_short_C2"/>
    <property type="match status" value="1"/>
</dbReference>
<evidence type="ECO:0000313" key="3">
    <source>
        <dbReference type="EMBL" id="MFD0900319.1"/>
    </source>
</evidence>
<dbReference type="PANTHER" id="PTHR43639">
    <property type="entry name" value="OXIDOREDUCTASE, SHORT-CHAIN DEHYDROGENASE/REDUCTASE FAMILY (AFU_ORTHOLOGUE AFUA_5G02870)"/>
    <property type="match status" value="1"/>
</dbReference>
<sequence length="260" mass="26793">MNGLLRDKVVVVSGAGPGLGRATAVRCAAAGADVVLAARDAGRLAAIAAEVEALGRRALAVPTDITDAAAAEALAGRAVDAFGHVDALVNNAAAPTPPADLMSLEADSVTAGLAVDVVAPLRLTQLFADRLAERGGSVVMVASSVIRESPRSLGVYKMAKTALTTLTQALSSELGPRGVRVNTIAPGLIWADAVKTHFAHAARERGVPVQRVYDETAAGIDRRRLQEPEEVADAIVFLLSDLARAVTGHCLDVNGGQYHN</sequence>
<dbReference type="PRINTS" id="PR00080">
    <property type="entry name" value="SDRFAMILY"/>
</dbReference>
<keyword evidence="4" id="KW-1185">Reference proteome</keyword>
<evidence type="ECO:0000256" key="2">
    <source>
        <dbReference type="ARBA" id="ARBA00023002"/>
    </source>
</evidence>
<keyword evidence="2" id="KW-0560">Oxidoreductase</keyword>
<dbReference type="RefSeq" id="WP_378297289.1">
    <property type="nucleotide sequence ID" value="NZ_JBHTJA010000010.1"/>
</dbReference>
<dbReference type="InterPro" id="IPR002347">
    <property type="entry name" value="SDR_fam"/>
</dbReference>
<dbReference type="PANTHER" id="PTHR43639:SF1">
    <property type="entry name" value="SHORT-CHAIN DEHYDROGENASE_REDUCTASE FAMILY PROTEIN"/>
    <property type="match status" value="1"/>
</dbReference>
<dbReference type="PRINTS" id="PR00081">
    <property type="entry name" value="GDHRDH"/>
</dbReference>
<dbReference type="EMBL" id="JBHTJA010000010">
    <property type="protein sequence ID" value="MFD0900319.1"/>
    <property type="molecule type" value="Genomic_DNA"/>
</dbReference>
<evidence type="ECO:0000313" key="4">
    <source>
        <dbReference type="Proteomes" id="UP001596972"/>
    </source>
</evidence>
<dbReference type="Proteomes" id="UP001596972">
    <property type="component" value="Unassembled WGS sequence"/>
</dbReference>
<proteinExistence type="inferred from homology"/>
<comment type="caution">
    <text evidence="3">The sequence shown here is derived from an EMBL/GenBank/DDBJ whole genome shotgun (WGS) entry which is preliminary data.</text>
</comment>
<comment type="similarity">
    <text evidence="1">Belongs to the short-chain dehydrogenases/reductases (SDR) family.</text>
</comment>
<reference evidence="4" key="1">
    <citation type="journal article" date="2019" name="Int. J. Syst. Evol. Microbiol.">
        <title>The Global Catalogue of Microorganisms (GCM) 10K type strain sequencing project: providing services to taxonomists for standard genome sequencing and annotation.</title>
        <authorList>
            <consortium name="The Broad Institute Genomics Platform"/>
            <consortium name="The Broad Institute Genome Sequencing Center for Infectious Disease"/>
            <person name="Wu L."/>
            <person name="Ma J."/>
        </authorList>
    </citation>
    <scope>NUCLEOTIDE SEQUENCE [LARGE SCALE GENOMIC DNA]</scope>
    <source>
        <strain evidence="4">JCM 31202</strain>
    </source>
</reference>
<dbReference type="SUPFAM" id="SSF51735">
    <property type="entry name" value="NAD(P)-binding Rossmann-fold domains"/>
    <property type="match status" value="1"/>
</dbReference>